<dbReference type="WBParaSite" id="ECPE_0001130801-mRNA-1">
    <property type="protein sequence ID" value="ECPE_0001130801-mRNA-1"/>
    <property type="gene ID" value="ECPE_0001130801"/>
</dbReference>
<protein>
    <submittedName>
        <fullName evidence="3">DNA-directed RNA polymerase</fullName>
    </submittedName>
</protein>
<dbReference type="AlphaFoldDB" id="A0A183AWD8"/>
<gene>
    <name evidence="1" type="ORF">ECPE_LOCUS11272</name>
</gene>
<accession>A0A183AWD8</accession>
<evidence type="ECO:0000313" key="1">
    <source>
        <dbReference type="EMBL" id="VDP88280.1"/>
    </source>
</evidence>
<dbReference type="Proteomes" id="UP000272942">
    <property type="component" value="Unassembled WGS sequence"/>
</dbReference>
<reference evidence="3" key="1">
    <citation type="submission" date="2016-06" db="UniProtKB">
        <authorList>
            <consortium name="WormBaseParasite"/>
        </authorList>
    </citation>
    <scope>IDENTIFICATION</scope>
</reference>
<proteinExistence type="predicted"/>
<evidence type="ECO:0000313" key="3">
    <source>
        <dbReference type="WBParaSite" id="ECPE_0001130801-mRNA-1"/>
    </source>
</evidence>
<name>A0A183AWD8_9TREM</name>
<organism evidence="3">
    <name type="scientific">Echinostoma caproni</name>
    <dbReference type="NCBI Taxonomy" id="27848"/>
    <lineage>
        <taxon>Eukaryota</taxon>
        <taxon>Metazoa</taxon>
        <taxon>Spiralia</taxon>
        <taxon>Lophotrochozoa</taxon>
        <taxon>Platyhelminthes</taxon>
        <taxon>Trematoda</taxon>
        <taxon>Digenea</taxon>
        <taxon>Plagiorchiida</taxon>
        <taxon>Echinostomata</taxon>
        <taxon>Echinostomatoidea</taxon>
        <taxon>Echinostomatidae</taxon>
        <taxon>Echinostoma</taxon>
    </lineage>
</organism>
<reference evidence="1 2" key="2">
    <citation type="submission" date="2018-11" db="EMBL/GenBank/DDBJ databases">
        <authorList>
            <consortium name="Pathogen Informatics"/>
        </authorList>
    </citation>
    <scope>NUCLEOTIDE SEQUENCE [LARGE SCALE GENOMIC DNA]</scope>
    <source>
        <strain evidence="1 2">Egypt</strain>
    </source>
</reference>
<dbReference type="EMBL" id="UZAN01050511">
    <property type="protein sequence ID" value="VDP88280.1"/>
    <property type="molecule type" value="Genomic_DNA"/>
</dbReference>
<keyword evidence="2" id="KW-1185">Reference proteome</keyword>
<evidence type="ECO:0000313" key="2">
    <source>
        <dbReference type="Proteomes" id="UP000272942"/>
    </source>
</evidence>
<sequence length="71" mass="8390">MVKCFINNEDMNLQQAKLEVHGEPIFLGRRVDSYRQREGVLKVREKMDCERYNYLSHVQCVGNANRDCDPE</sequence>